<reference evidence="7" key="1">
    <citation type="submission" date="2022-07" db="EMBL/GenBank/DDBJ databases">
        <title>Evaluation of T. orientalis genome assembly methods using nanopore sequencing and analysis of variation between genomes.</title>
        <authorList>
            <person name="Yam J."/>
            <person name="Micallef M.L."/>
            <person name="Liu M."/>
            <person name="Djordjevic S.P."/>
            <person name="Bogema D.R."/>
            <person name="Jenkins C."/>
        </authorList>
    </citation>
    <scope>NUCLEOTIDE SEQUENCE</scope>
    <source>
        <strain evidence="7">Goon Nure</strain>
    </source>
</reference>
<organism evidence="7 8">
    <name type="scientific">Theileria orientalis</name>
    <dbReference type="NCBI Taxonomy" id="68886"/>
    <lineage>
        <taxon>Eukaryota</taxon>
        <taxon>Sar</taxon>
        <taxon>Alveolata</taxon>
        <taxon>Apicomplexa</taxon>
        <taxon>Aconoidasida</taxon>
        <taxon>Piroplasmida</taxon>
        <taxon>Theileriidae</taxon>
        <taxon>Theileria</taxon>
    </lineage>
</organism>
<evidence type="ECO:0000256" key="4">
    <source>
        <dbReference type="ARBA" id="ARBA00023054"/>
    </source>
</evidence>
<dbReference type="GO" id="GO:0005524">
    <property type="term" value="F:ATP binding"/>
    <property type="evidence" value="ECO:0007669"/>
    <property type="project" value="UniProtKB-KW"/>
</dbReference>
<evidence type="ECO:0000256" key="6">
    <source>
        <dbReference type="SAM" id="Coils"/>
    </source>
</evidence>
<accession>A0A976QXC8</accession>
<gene>
    <name evidence="7" type="ORF">MACK_001713</name>
</gene>
<evidence type="ECO:0000256" key="2">
    <source>
        <dbReference type="ARBA" id="ARBA00022741"/>
    </source>
</evidence>
<evidence type="ECO:0000313" key="8">
    <source>
        <dbReference type="Proteomes" id="UP000244811"/>
    </source>
</evidence>
<dbReference type="EMBL" id="CP056071">
    <property type="protein sequence ID" value="UKK02354.2"/>
    <property type="molecule type" value="Genomic_DNA"/>
</dbReference>
<evidence type="ECO:0000256" key="1">
    <source>
        <dbReference type="ARBA" id="ARBA00022701"/>
    </source>
</evidence>
<dbReference type="Proteomes" id="UP000244811">
    <property type="component" value="Chromosome 2"/>
</dbReference>
<dbReference type="GO" id="GO:0005874">
    <property type="term" value="C:microtubule"/>
    <property type="evidence" value="ECO:0007669"/>
    <property type="project" value="UniProtKB-KW"/>
</dbReference>
<keyword evidence="3" id="KW-0067">ATP-binding</keyword>
<proteinExistence type="predicted"/>
<keyword evidence="5" id="KW-0505">Motor protein</keyword>
<keyword evidence="4 6" id="KW-0175">Coiled coil</keyword>
<dbReference type="PANTHER" id="PTHR37739:SF16">
    <property type="entry name" value="KINESIN-LIKE PROTEIN"/>
    <property type="match status" value="1"/>
</dbReference>
<evidence type="ECO:0000313" key="7">
    <source>
        <dbReference type="EMBL" id="UKK02354.2"/>
    </source>
</evidence>
<keyword evidence="2" id="KW-0547">Nucleotide-binding</keyword>
<dbReference type="InterPro" id="IPR044986">
    <property type="entry name" value="KIF15/KIN-12"/>
</dbReference>
<dbReference type="PANTHER" id="PTHR37739">
    <property type="entry name" value="KINESIN-LIKE PROTEIN KIN-12D"/>
    <property type="match status" value="1"/>
</dbReference>
<dbReference type="SUPFAM" id="SSF90257">
    <property type="entry name" value="Myosin rod fragments"/>
    <property type="match status" value="1"/>
</dbReference>
<keyword evidence="1" id="KW-0493">Microtubule</keyword>
<name>A0A976QXC8_THEOR</name>
<dbReference type="AlphaFoldDB" id="A0A976QXC8"/>
<evidence type="ECO:0000256" key="5">
    <source>
        <dbReference type="ARBA" id="ARBA00023175"/>
    </source>
</evidence>
<protein>
    <submittedName>
        <fullName evidence="7">Uncharacterized protein</fullName>
    </submittedName>
</protein>
<sequence>MIGNALFNVGDSRTSPIPLNYAEAHRNVTPPKTVRQNVNQLPMEETRRNDMFDDPVTFVRELSSLGVPEFAKFEKSVYRSRYLNTPECHSLLNVHYSNLMTRYAPSLTTHLSRRAEPTLSTLSQMSLFSSDHVKSLTVLVVLGNHHNLNLEGLSGYVLNVMRLVYRASTASRGDAVEKARTFYALLTSASGTGRVALLYMLLLSVLEKQLWFSEGEVKEDEMYQVFSYIICCYVEEALSGEQQEYSGNKGGMVPPLSSKADMFVRHLSVLGFVLKWKVALPSASVLLSCLREFRKRQEGSRGSSTLGLWASIVHLYLDPEERAADSFKMPRTLFDVLQHGNDVFLFTHVVGCLEHCFKDVKFFNFVEVNLSTSKFVSHFLFNIWRFINDCKDDIVNEMLVLANVILEMFPKTLATLCKHLGKYTYKDKGEALLTGNLGPDRDPKYTDGVLKSVEAIFNVALIGKSRLQMSATLFLSKILVNADITRALPRVNKLQYTNLMLELLSHKSHQDYNYYQKDYTTHGREYGSGYQGEVKGLDPHQEDSFISDLAKLTMMKAYTKYCWNDVVSCLMSKLDQKLPEHKKTNGKFGAIEKQYNYTGKYEEGQFGFGEKYKDKYKLDRVGNKQSKGDKAVDDYVQWVLNYVKGECLGPGGKEALYSMLSSGTLPEKILSYETLMGMTPTADTLVMCGMMGMYRRYPSFGGLFNKYLSVKQQGTNVDRVLYPTVNAAMVPFHGRSWTNYTLQLLDTLLTQYVEGCDLSKQKLVNSLLVAPRVSEMDKEKYAALEKRVKEYKLEGHRLREDYEKLAQDSASTREEYEMKVSKLKAEMTAISEKNKNDLQKMRDVVAKTKATLQHLEQALNAANIENTNLKQENMRVYAERDGLKSESSSLKNKLAQQKRELDRLPGLMKENENYYTHNKKLQMELDRKSEDLTHSNTRLESLYKMLIYLADKYRSSMEYHERTKEEVSALKHQVSQLNAKIGRLDQELREKERLISDLTRNKSVNESELARLREEVARKEEAITSATRKAKEYKDKVETLAYSVQKKTEALQSIQHRCAEIERELTERRNHLNAIESTFNSRALIT</sequence>
<evidence type="ECO:0000256" key="3">
    <source>
        <dbReference type="ARBA" id="ARBA00022840"/>
    </source>
</evidence>
<feature type="coiled-coil region" evidence="6">
    <location>
        <begin position="774"/>
        <end position="900"/>
    </location>
</feature>
<feature type="coiled-coil region" evidence="6">
    <location>
        <begin position="960"/>
        <end position="1064"/>
    </location>
</feature>